<reference evidence="1" key="1">
    <citation type="submission" date="2021-03" db="EMBL/GenBank/DDBJ databases">
        <authorList>
            <consortium name="DOE Joint Genome Institute"/>
            <person name="Ahrendt S."/>
            <person name="Looney B.P."/>
            <person name="Miyauchi S."/>
            <person name="Morin E."/>
            <person name="Drula E."/>
            <person name="Courty P.E."/>
            <person name="Chicoki N."/>
            <person name="Fauchery L."/>
            <person name="Kohler A."/>
            <person name="Kuo A."/>
            <person name="Labutti K."/>
            <person name="Pangilinan J."/>
            <person name="Lipzen A."/>
            <person name="Riley R."/>
            <person name="Andreopoulos W."/>
            <person name="He G."/>
            <person name="Johnson J."/>
            <person name="Barry K.W."/>
            <person name="Grigoriev I.V."/>
            <person name="Nagy L."/>
            <person name="Hibbett D."/>
            <person name="Henrissat B."/>
            <person name="Matheny P.B."/>
            <person name="Labbe J."/>
            <person name="Martin F."/>
        </authorList>
    </citation>
    <scope>NUCLEOTIDE SEQUENCE</scope>
    <source>
        <strain evidence="1">HHB10654</strain>
    </source>
</reference>
<proteinExistence type="predicted"/>
<reference evidence="1" key="2">
    <citation type="journal article" date="2022" name="New Phytol.">
        <title>Evolutionary transition to the ectomycorrhizal habit in the genomes of a hyperdiverse lineage of mushroom-forming fungi.</title>
        <authorList>
            <person name="Looney B."/>
            <person name="Miyauchi S."/>
            <person name="Morin E."/>
            <person name="Drula E."/>
            <person name="Courty P.E."/>
            <person name="Kohler A."/>
            <person name="Kuo A."/>
            <person name="LaButti K."/>
            <person name="Pangilinan J."/>
            <person name="Lipzen A."/>
            <person name="Riley R."/>
            <person name="Andreopoulos W."/>
            <person name="He G."/>
            <person name="Johnson J."/>
            <person name="Nolan M."/>
            <person name="Tritt A."/>
            <person name="Barry K.W."/>
            <person name="Grigoriev I.V."/>
            <person name="Nagy L.G."/>
            <person name="Hibbett D."/>
            <person name="Henrissat B."/>
            <person name="Matheny P.B."/>
            <person name="Labbe J."/>
            <person name="Martin F.M."/>
        </authorList>
    </citation>
    <scope>NUCLEOTIDE SEQUENCE</scope>
    <source>
        <strain evidence="1">HHB10654</strain>
    </source>
</reference>
<dbReference type="Proteomes" id="UP000814140">
    <property type="component" value="Unassembled WGS sequence"/>
</dbReference>
<organism evidence="1 2">
    <name type="scientific">Artomyces pyxidatus</name>
    <dbReference type="NCBI Taxonomy" id="48021"/>
    <lineage>
        <taxon>Eukaryota</taxon>
        <taxon>Fungi</taxon>
        <taxon>Dikarya</taxon>
        <taxon>Basidiomycota</taxon>
        <taxon>Agaricomycotina</taxon>
        <taxon>Agaricomycetes</taxon>
        <taxon>Russulales</taxon>
        <taxon>Auriscalpiaceae</taxon>
        <taxon>Artomyces</taxon>
    </lineage>
</organism>
<name>A0ACB8SVQ9_9AGAM</name>
<evidence type="ECO:0000313" key="2">
    <source>
        <dbReference type="Proteomes" id="UP000814140"/>
    </source>
</evidence>
<accession>A0ACB8SVQ9</accession>
<dbReference type="EMBL" id="MU277220">
    <property type="protein sequence ID" value="KAI0060252.1"/>
    <property type="molecule type" value="Genomic_DNA"/>
</dbReference>
<protein>
    <submittedName>
        <fullName evidence="1">Dihydroorotate dehydrogenase</fullName>
    </submittedName>
</protein>
<gene>
    <name evidence="1" type="ORF">BV25DRAFT_1917873</name>
</gene>
<comment type="caution">
    <text evidence="1">The sequence shown here is derived from an EMBL/GenBank/DDBJ whole genome shotgun (WGS) entry which is preliminary data.</text>
</comment>
<keyword evidence="2" id="KW-1185">Reference proteome</keyword>
<evidence type="ECO:0000313" key="1">
    <source>
        <dbReference type="EMBL" id="KAI0060252.1"/>
    </source>
</evidence>
<sequence length="472" mass="50529">MAALRLASRRLVRTPSTRTISTVPAAPSRFRTGAYVTLFALSSGLFAVYYFDSRALIHRYLITPLVRNGLDAETAHKLAVRTLGTGLAPKDRVTDDDRLHAELWGMYLANPIGVAAGFDKDGEAVDGLFDLGFSWVEIGSVTPKPQPGNPRPRVFHLPEDDAVINRYGFPSQGHFSVLSRLKARLPTFPSPSQQSTASLYPSKLLAVNLGKNKESAPDSPDDFVTGVHAFAPYADVLVVNVSSPNTPGLRGLQQRDLLERLLSSVVKARDEASASAPRKPKLVLKIAPDLSERELEDVADAVAASGGIDGVIVSNTTVQRPPHLKSANKEQVGGLSGPPLLPLSLAAIRTLRTHLPASVPLIGCGGISSGADALAFARAGAAHVQLYTAFGYEGVGTCRRIKDELAAELAKEGTTWSEVVKRSVADLSLKKGSKASKQRKDGGVQELIKQAEELKGLLDRFGEKMNATHIVQ</sequence>